<dbReference type="CDD" id="cd17926">
    <property type="entry name" value="DEXHc_RE"/>
    <property type="match status" value="1"/>
</dbReference>
<evidence type="ECO:0000313" key="7">
    <source>
        <dbReference type="Proteomes" id="UP001215956"/>
    </source>
</evidence>
<dbReference type="InterPro" id="IPR014001">
    <property type="entry name" value="Helicase_ATP-bd"/>
</dbReference>
<feature type="domain" description="Helicase ATP-binding" evidence="5">
    <location>
        <begin position="79"/>
        <end position="223"/>
    </location>
</feature>
<evidence type="ECO:0000256" key="1">
    <source>
        <dbReference type="ARBA" id="ARBA00022741"/>
    </source>
</evidence>
<keyword evidence="1" id="KW-0547">Nucleotide-binding</keyword>
<protein>
    <submittedName>
        <fullName evidence="6">DEAD/DEAH box helicase family protein</fullName>
    </submittedName>
</protein>
<proteinExistence type="predicted"/>
<evidence type="ECO:0000256" key="2">
    <source>
        <dbReference type="ARBA" id="ARBA00022801"/>
    </source>
</evidence>
<dbReference type="PANTHER" id="PTHR11274">
    <property type="entry name" value="RAD25/XP-B DNA REPAIR HELICASE"/>
    <property type="match status" value="1"/>
</dbReference>
<reference evidence="6 7" key="1">
    <citation type="submission" date="2023-03" db="EMBL/GenBank/DDBJ databases">
        <title>Whole genome sequencing of Methanotrichaceae archaeon M04Ac.</title>
        <authorList>
            <person name="Khomyakova M.A."/>
            <person name="Merkel A.Y."/>
            <person name="Slobodkin A.I."/>
        </authorList>
    </citation>
    <scope>NUCLEOTIDE SEQUENCE [LARGE SCALE GENOMIC DNA]</scope>
    <source>
        <strain evidence="6 7">M04Ac</strain>
    </source>
</reference>
<dbReference type="Gene3D" id="3.40.50.300">
    <property type="entry name" value="P-loop containing nucleotide triphosphate hydrolases"/>
    <property type="match status" value="1"/>
</dbReference>
<dbReference type="PROSITE" id="PS51192">
    <property type="entry name" value="HELICASE_ATP_BIND_1"/>
    <property type="match status" value="1"/>
</dbReference>
<dbReference type="InterPro" id="IPR006935">
    <property type="entry name" value="Helicase/UvrB_N"/>
</dbReference>
<gene>
    <name evidence="6" type="ORF">P0O24_00060</name>
</gene>
<dbReference type="RefSeq" id="WP_316967692.1">
    <property type="nucleotide sequence ID" value="NZ_JARFPL010000001.1"/>
</dbReference>
<keyword evidence="3 6" id="KW-0347">Helicase</keyword>
<dbReference type="PANTHER" id="PTHR11274:SF0">
    <property type="entry name" value="GENERAL TRANSCRIPTION AND DNA REPAIR FACTOR IIH HELICASE SUBUNIT XPB"/>
    <property type="match status" value="1"/>
</dbReference>
<comment type="caution">
    <text evidence="6">The sequence shown here is derived from an EMBL/GenBank/DDBJ whole genome shotgun (WGS) entry which is preliminary data.</text>
</comment>
<evidence type="ECO:0000313" key="6">
    <source>
        <dbReference type="EMBL" id="MDF0591980.1"/>
    </source>
</evidence>
<dbReference type="Gene3D" id="6.10.140.1180">
    <property type="match status" value="1"/>
</dbReference>
<dbReference type="SUPFAM" id="SSF52540">
    <property type="entry name" value="P-loop containing nucleoside triphosphate hydrolases"/>
    <property type="match status" value="1"/>
</dbReference>
<keyword evidence="2" id="KW-0378">Hydrolase</keyword>
<keyword evidence="4" id="KW-0067">ATP-binding</keyword>
<accession>A0ABT5XB80</accession>
<dbReference type="SMART" id="SM00487">
    <property type="entry name" value="DEXDc"/>
    <property type="match status" value="1"/>
</dbReference>
<evidence type="ECO:0000259" key="5">
    <source>
        <dbReference type="PROSITE" id="PS51192"/>
    </source>
</evidence>
<evidence type="ECO:0000256" key="4">
    <source>
        <dbReference type="ARBA" id="ARBA00022840"/>
    </source>
</evidence>
<dbReference type="InterPro" id="IPR027417">
    <property type="entry name" value="P-loop_NTPase"/>
</dbReference>
<dbReference type="Proteomes" id="UP001215956">
    <property type="component" value="Unassembled WGS sequence"/>
</dbReference>
<sequence>MKLTFDKGTILIRGEARVPNSIWDERSRAFRAMALYYRDIVDFLKTSGLEFRDDVLNLIPCPELQSSVVLRDYQRQALDAWSANGHRGVIVLPTGSGKTVVGIKAISLLNTPTLVVAPTLDLVDQWRARLNEEFDTDVGVFGGGVRDIKALTVSTYDSAYIHAAKLGNRFALVIFDEVHHLPTAGYRNIAEMFASPYRMGLTATFEREDCLHEELNRLVGGKVFEKRVKELAGKHLSPFRLEKITVDLTDEEQQEYDINQKTFSNYLARIDLTIRGPSDFQKLVMRSGRDPGARRALLARNRAREIAYNSSSKIGTLSTILKNHRDGKIFIFTEHNKLVHRISKEFLIPAITYRTPS</sequence>
<evidence type="ECO:0000256" key="3">
    <source>
        <dbReference type="ARBA" id="ARBA00022806"/>
    </source>
</evidence>
<dbReference type="Pfam" id="PF04851">
    <property type="entry name" value="ResIII"/>
    <property type="match status" value="1"/>
</dbReference>
<dbReference type="InterPro" id="IPR040699">
    <property type="entry name" value="XPB_DRD"/>
</dbReference>
<organism evidence="6 7">
    <name type="scientific">Candidatus Methanocrinis alkalitolerans</name>
    <dbReference type="NCBI Taxonomy" id="3033395"/>
    <lineage>
        <taxon>Archaea</taxon>
        <taxon>Methanobacteriati</taxon>
        <taxon>Methanobacteriota</taxon>
        <taxon>Stenosarchaea group</taxon>
        <taxon>Methanomicrobia</taxon>
        <taxon>Methanotrichales</taxon>
        <taxon>Methanotrichaceae</taxon>
        <taxon>Methanocrinis</taxon>
    </lineage>
</organism>
<dbReference type="GO" id="GO:0004386">
    <property type="term" value="F:helicase activity"/>
    <property type="evidence" value="ECO:0007669"/>
    <property type="project" value="UniProtKB-KW"/>
</dbReference>
<name>A0ABT5XB80_9EURY</name>
<dbReference type="Pfam" id="PF18458">
    <property type="entry name" value="XPB_DRD"/>
    <property type="match status" value="1"/>
</dbReference>
<keyword evidence="7" id="KW-1185">Reference proteome</keyword>
<dbReference type="EMBL" id="JARFPL010000001">
    <property type="protein sequence ID" value="MDF0591980.1"/>
    <property type="molecule type" value="Genomic_DNA"/>
</dbReference>
<dbReference type="InterPro" id="IPR050615">
    <property type="entry name" value="ATP-dep_DNA_Helicase"/>
</dbReference>
<dbReference type="Gene3D" id="3.40.1170.30">
    <property type="match status" value="1"/>
</dbReference>